<accession>A0A4Y7TP20</accession>
<dbReference type="SUPFAM" id="SSF143503">
    <property type="entry name" value="PUG domain-like"/>
    <property type="match status" value="1"/>
</dbReference>
<dbReference type="Proteomes" id="UP000298030">
    <property type="component" value="Unassembled WGS sequence"/>
</dbReference>
<dbReference type="STRING" id="71717.A0A4Y7TP20"/>
<comment type="caution">
    <text evidence="3">The sequence shown here is derived from an EMBL/GenBank/DDBJ whole genome shotgun (WGS) entry which is preliminary data.</text>
</comment>
<dbReference type="OrthoDB" id="49605at2759"/>
<dbReference type="CDD" id="cd09212">
    <property type="entry name" value="PUB"/>
    <property type="match status" value="1"/>
</dbReference>
<evidence type="ECO:0000313" key="4">
    <source>
        <dbReference type="Proteomes" id="UP000298030"/>
    </source>
</evidence>
<proteinExistence type="predicted"/>
<feature type="compositionally biased region" description="Low complexity" evidence="1">
    <location>
        <begin position="1"/>
        <end position="31"/>
    </location>
</feature>
<evidence type="ECO:0000256" key="1">
    <source>
        <dbReference type="SAM" id="MobiDB-lite"/>
    </source>
</evidence>
<dbReference type="InterPro" id="IPR018997">
    <property type="entry name" value="PUB_domain"/>
</dbReference>
<evidence type="ECO:0000313" key="3">
    <source>
        <dbReference type="EMBL" id="TEB35711.1"/>
    </source>
</evidence>
<protein>
    <recommendedName>
        <fullName evidence="2">PUB domain-containing protein</fullName>
    </recommendedName>
</protein>
<evidence type="ECO:0000259" key="2">
    <source>
        <dbReference type="Pfam" id="PF09409"/>
    </source>
</evidence>
<keyword evidence="4" id="KW-1185">Reference proteome</keyword>
<sequence length="200" mass="22552">MSQSPPSSGPAALPAAETAPPTISADALAAAAERRTRELPAQKSAAQLAKEHERKQKFRRLIDPGITRPNNKEDTVSSLNTVLKIAENLLNDPDNPKYHQFKPTNSVIQRELVKRKGVLEYVVELGFRAEVENFQPYYRWNKRHLEELKVGTEVLHEFVDLYKQKEAQATVSKVSQKEVQGANRREGKEFDFPASTEDSD</sequence>
<name>A0A4Y7TP20_COPMI</name>
<feature type="region of interest" description="Disordered" evidence="1">
    <location>
        <begin position="172"/>
        <end position="200"/>
    </location>
</feature>
<dbReference type="Gene3D" id="1.20.58.2190">
    <property type="match status" value="1"/>
</dbReference>
<gene>
    <name evidence="3" type="ORF">FA13DRAFT_1788322</name>
</gene>
<reference evidence="3 4" key="1">
    <citation type="journal article" date="2019" name="Nat. Ecol. Evol.">
        <title>Megaphylogeny resolves global patterns of mushroom evolution.</title>
        <authorList>
            <person name="Varga T."/>
            <person name="Krizsan K."/>
            <person name="Foldi C."/>
            <person name="Dima B."/>
            <person name="Sanchez-Garcia M."/>
            <person name="Sanchez-Ramirez S."/>
            <person name="Szollosi G.J."/>
            <person name="Szarkandi J.G."/>
            <person name="Papp V."/>
            <person name="Albert L."/>
            <person name="Andreopoulos W."/>
            <person name="Angelini C."/>
            <person name="Antonin V."/>
            <person name="Barry K.W."/>
            <person name="Bougher N.L."/>
            <person name="Buchanan P."/>
            <person name="Buyck B."/>
            <person name="Bense V."/>
            <person name="Catcheside P."/>
            <person name="Chovatia M."/>
            <person name="Cooper J."/>
            <person name="Damon W."/>
            <person name="Desjardin D."/>
            <person name="Finy P."/>
            <person name="Geml J."/>
            <person name="Haridas S."/>
            <person name="Hughes K."/>
            <person name="Justo A."/>
            <person name="Karasinski D."/>
            <person name="Kautmanova I."/>
            <person name="Kiss B."/>
            <person name="Kocsube S."/>
            <person name="Kotiranta H."/>
            <person name="LaButti K.M."/>
            <person name="Lechner B.E."/>
            <person name="Liimatainen K."/>
            <person name="Lipzen A."/>
            <person name="Lukacs Z."/>
            <person name="Mihaltcheva S."/>
            <person name="Morgado L.N."/>
            <person name="Niskanen T."/>
            <person name="Noordeloos M.E."/>
            <person name="Ohm R.A."/>
            <person name="Ortiz-Santana B."/>
            <person name="Ovrebo C."/>
            <person name="Racz N."/>
            <person name="Riley R."/>
            <person name="Savchenko A."/>
            <person name="Shiryaev A."/>
            <person name="Soop K."/>
            <person name="Spirin V."/>
            <person name="Szebenyi C."/>
            <person name="Tomsovsky M."/>
            <person name="Tulloss R.E."/>
            <person name="Uehling J."/>
            <person name="Grigoriev I.V."/>
            <person name="Vagvolgyi C."/>
            <person name="Papp T."/>
            <person name="Martin F.M."/>
            <person name="Miettinen O."/>
            <person name="Hibbett D.S."/>
            <person name="Nagy L.G."/>
        </authorList>
    </citation>
    <scope>NUCLEOTIDE SEQUENCE [LARGE SCALE GENOMIC DNA]</scope>
    <source>
        <strain evidence="3 4">FP101781</strain>
    </source>
</reference>
<dbReference type="Pfam" id="PF09409">
    <property type="entry name" value="PUB"/>
    <property type="match status" value="1"/>
</dbReference>
<feature type="region of interest" description="Disordered" evidence="1">
    <location>
        <begin position="1"/>
        <end position="56"/>
    </location>
</feature>
<dbReference type="AlphaFoldDB" id="A0A4Y7TP20"/>
<dbReference type="EMBL" id="QPFP01000007">
    <property type="protein sequence ID" value="TEB35711.1"/>
    <property type="molecule type" value="Genomic_DNA"/>
</dbReference>
<organism evidence="3 4">
    <name type="scientific">Coprinellus micaceus</name>
    <name type="common">Glistening ink-cap mushroom</name>
    <name type="synonym">Coprinus micaceus</name>
    <dbReference type="NCBI Taxonomy" id="71717"/>
    <lineage>
        <taxon>Eukaryota</taxon>
        <taxon>Fungi</taxon>
        <taxon>Dikarya</taxon>
        <taxon>Basidiomycota</taxon>
        <taxon>Agaricomycotina</taxon>
        <taxon>Agaricomycetes</taxon>
        <taxon>Agaricomycetidae</taxon>
        <taxon>Agaricales</taxon>
        <taxon>Agaricineae</taxon>
        <taxon>Psathyrellaceae</taxon>
        <taxon>Coprinellus</taxon>
    </lineage>
</organism>
<feature type="domain" description="PUB" evidence="2">
    <location>
        <begin position="73"/>
        <end position="150"/>
    </location>
</feature>
<dbReference type="InterPro" id="IPR036339">
    <property type="entry name" value="PUB-like_dom_sf"/>
</dbReference>